<dbReference type="OrthoDB" id="3829499at2"/>
<sequence length="530" mass="58723">MNEHFFRRQSTYARIRDLSTPDHWVVYVGLGATIDRTDVSWSNLVQQLLGKFWKETDANLEDVSDWVTNLGPERAATAAEALYQWRDKGNWVGHLQADLGSILYGPRRMMAGMLLQALSMWAAMIAWQGGSVLFVTPNYDSYLYEELHLQSEGLAPRVVLNPVVVLGEGEGLPGNVTSPGSLTCVHLHGSVPYGDRPVGIPVVGEVTYSMTSARTSAFLTECIESARLLIVGSSVSDGPLVSSLIATSSSEGLQPRYAILPHQGSEWLASSGVRHGIKALSSDRLAALALTAINPDFYSQVAQLLLESTWALMRGDVDRLETVRYRRRYDERLARWWRGWSGHCDDSAAQAFHHDILDRYLKMVRFQLGASPDEGLKIEIWARWSPNHLRELALWAASIGTWRDHELMRRDTISLESPYFAVRVFCAGSPQLDAAGADAPGRWKTSFGMPLWHDGKGDGPVPVGVVVVSSTWGVKAGPGHGESSLRERNLDRIQRAMPWLEEAGELILDKEIPAKSRGEVLREIDRALGA</sequence>
<keyword evidence="3" id="KW-1185">Reference proteome</keyword>
<organism evidence="2 3">
    <name type="scientific">Propionicimonas paludicola</name>
    <dbReference type="NCBI Taxonomy" id="185243"/>
    <lineage>
        <taxon>Bacteria</taxon>
        <taxon>Bacillati</taxon>
        <taxon>Actinomycetota</taxon>
        <taxon>Actinomycetes</taxon>
        <taxon>Propionibacteriales</taxon>
        <taxon>Nocardioidaceae</taxon>
        <taxon>Propionicimonas</taxon>
    </lineage>
</organism>
<dbReference type="RefSeq" id="WP_143483507.1">
    <property type="nucleotide sequence ID" value="NZ_PDJC01000001.1"/>
</dbReference>
<gene>
    <name evidence="1" type="ORF">ATK74_0013</name>
    <name evidence="2" type="ORF">ATK74_3043</name>
</gene>
<name>A0A2A9CVM2_9ACTN</name>
<protein>
    <recommendedName>
        <fullName evidence="4">SIR2-like protein</fullName>
    </recommendedName>
</protein>
<dbReference type="Proteomes" id="UP000226079">
    <property type="component" value="Unassembled WGS sequence"/>
</dbReference>
<dbReference type="EMBL" id="PDJC01000001">
    <property type="protein sequence ID" value="PFG15495.1"/>
    <property type="molecule type" value="Genomic_DNA"/>
</dbReference>
<reference evidence="2 3" key="1">
    <citation type="submission" date="2017-10" db="EMBL/GenBank/DDBJ databases">
        <title>Sequencing the genomes of 1000 actinobacteria strains.</title>
        <authorList>
            <person name="Klenk H.-P."/>
        </authorList>
    </citation>
    <scope>NUCLEOTIDE SEQUENCE [LARGE SCALE GENOMIC DNA]</scope>
    <source>
        <strain evidence="2 3">DSM 15597</strain>
    </source>
</reference>
<evidence type="ECO:0000313" key="1">
    <source>
        <dbReference type="EMBL" id="PFG15495.1"/>
    </source>
</evidence>
<evidence type="ECO:0000313" key="3">
    <source>
        <dbReference type="Proteomes" id="UP000226079"/>
    </source>
</evidence>
<evidence type="ECO:0000313" key="2">
    <source>
        <dbReference type="EMBL" id="PFG18453.1"/>
    </source>
</evidence>
<dbReference type="EMBL" id="PDJC01000001">
    <property type="protein sequence ID" value="PFG18453.1"/>
    <property type="molecule type" value="Genomic_DNA"/>
</dbReference>
<evidence type="ECO:0008006" key="4">
    <source>
        <dbReference type="Google" id="ProtNLM"/>
    </source>
</evidence>
<accession>A0A2A9CVM2</accession>
<dbReference type="AlphaFoldDB" id="A0A2A9CVM2"/>
<proteinExistence type="predicted"/>
<comment type="caution">
    <text evidence="2">The sequence shown here is derived from an EMBL/GenBank/DDBJ whole genome shotgun (WGS) entry which is preliminary data.</text>
</comment>